<comment type="caution">
    <text evidence="1">The sequence shown here is derived from an EMBL/GenBank/DDBJ whole genome shotgun (WGS) entry which is preliminary data.</text>
</comment>
<evidence type="ECO:0000313" key="2">
    <source>
        <dbReference type="EMBL" id="CAI9923265.1"/>
    </source>
</evidence>
<accession>A0AA86TNU0</accession>
<organism evidence="1">
    <name type="scientific">Hexamita inflata</name>
    <dbReference type="NCBI Taxonomy" id="28002"/>
    <lineage>
        <taxon>Eukaryota</taxon>
        <taxon>Metamonada</taxon>
        <taxon>Diplomonadida</taxon>
        <taxon>Hexamitidae</taxon>
        <taxon>Hexamitinae</taxon>
        <taxon>Hexamita</taxon>
    </lineage>
</organism>
<gene>
    <name evidence="1" type="ORF">HINF_LOCUS10906</name>
    <name evidence="2" type="ORF">HINF_LOCUS10910</name>
    <name evidence="3" type="ORF">HINF_LOCUS6173</name>
    <name evidence="4" type="ORF">HINF_LOCUS6177</name>
</gene>
<evidence type="ECO:0000313" key="1">
    <source>
        <dbReference type="EMBL" id="CAI9923261.1"/>
    </source>
</evidence>
<dbReference type="EMBL" id="CAXDID020000012">
    <property type="protein sequence ID" value="CAL5980439.1"/>
    <property type="molecule type" value="Genomic_DNA"/>
</dbReference>
<dbReference type="EMBL" id="CATOUU010000279">
    <property type="protein sequence ID" value="CAI9923261.1"/>
    <property type="molecule type" value="Genomic_DNA"/>
</dbReference>
<dbReference type="EMBL" id="CAXDID020000012">
    <property type="protein sequence ID" value="CAL5980447.1"/>
    <property type="molecule type" value="Genomic_DNA"/>
</dbReference>
<proteinExistence type="predicted"/>
<protein>
    <submittedName>
        <fullName evidence="3">Hypothetical_protein</fullName>
    </submittedName>
</protein>
<sequence>MGQTLCHHVNLENDSVELTVVNLNNIIKCPNNSVALNLQESKDLNYQSYVQNYAALKYKKTVLDSIKSYRINNLQLTNKTHEYEQEESQEFACEDVEFILDMNALDSRITLKSM</sequence>
<evidence type="ECO:0000313" key="4">
    <source>
        <dbReference type="EMBL" id="CAL5980447.1"/>
    </source>
</evidence>
<evidence type="ECO:0000313" key="3">
    <source>
        <dbReference type="EMBL" id="CAL5980439.1"/>
    </source>
</evidence>
<reference evidence="1" key="1">
    <citation type="submission" date="2023-06" db="EMBL/GenBank/DDBJ databases">
        <authorList>
            <person name="Kurt Z."/>
        </authorList>
    </citation>
    <scope>NUCLEOTIDE SEQUENCE</scope>
</reference>
<dbReference type="AlphaFoldDB" id="A0AA86TNU0"/>
<name>A0AA86TNU0_9EUKA</name>
<keyword evidence="5" id="KW-1185">Reference proteome</keyword>
<reference evidence="3 5" key="2">
    <citation type="submission" date="2024-07" db="EMBL/GenBank/DDBJ databases">
        <authorList>
            <person name="Akdeniz Z."/>
        </authorList>
    </citation>
    <scope>NUCLEOTIDE SEQUENCE [LARGE SCALE GENOMIC DNA]</scope>
</reference>
<dbReference type="EMBL" id="CATOUU010000279">
    <property type="protein sequence ID" value="CAI9923265.1"/>
    <property type="molecule type" value="Genomic_DNA"/>
</dbReference>
<evidence type="ECO:0000313" key="5">
    <source>
        <dbReference type="Proteomes" id="UP001642409"/>
    </source>
</evidence>
<dbReference type="Proteomes" id="UP001642409">
    <property type="component" value="Unassembled WGS sequence"/>
</dbReference>